<dbReference type="InterPro" id="IPR022735">
    <property type="entry name" value="bMERB_dom"/>
</dbReference>
<accession>A0A096LQ38</accession>
<dbReference type="PROSITE" id="PS51840">
    <property type="entry name" value="C2_NT"/>
    <property type="match status" value="1"/>
</dbReference>
<dbReference type="Proteomes" id="UP000028760">
    <property type="component" value="Unassembled WGS sequence"/>
</dbReference>
<reference evidence="10" key="2">
    <citation type="submission" date="2025-08" db="UniProtKB">
        <authorList>
            <consortium name="Ensembl"/>
        </authorList>
    </citation>
    <scope>IDENTIFICATION</scope>
</reference>
<sequence length="892" mass="101639">MTSVWKRLQRVGKRASKFQFVASFQELVIECTEKWQPDKLRVMWIRRNRRHSTKLHSWQPGIKNPYRGLVIWQVPESLNITVTLFKEPTAEEFEDKDWTFVIENETKGRRKVLASADVNMKKYASAASAQYNLTLKLKPLSVKVVEATLILNLSCIFLKEGKATDEDMQSLASLMSMKQSDIGNLDDFNDSDDEAGEERRVSFGTGQSIHVAVLLFILVKPLLLSFIPSLCCSVSSSYATSLPPASCSESENYVFNSDHEKNPQRFLFPSFCSSSLVPLRTFPPMPPASRQSKDRPTSMVELGCTLTKPTSLPSAPEHSEREEVNNPNRFCSSMPKLVNFGVNNSQEFSLPDLPSRSLTEQERIKTMKNNIASYTRKRKGGCKGKLCLKEKTLIPSAPSESKVSLVTSSRSLLEWCQDVTQGHKGVKITNFSTSWRNGLAFCAILHHFHPGKINFEMLNPYDIKTNNKQAFDGFAELGISRLIEPSDMVMLAVPDRLIVMTYLNQIRTHFTGQELSVLHVDKNSSESSYAVSGKQEAQEDPEATVRYCAQKLQEKGLSLEFIGSGSPAEGETKSSDEMAAPPRSKRLQNAGAGGASSSQSPVAPPRSHNLPKSGFSRVKDADLLKKRRSQKKSGSIDDGDILVVQCFVWYFCSCLTSFLLLMTKIKESFFCFSRLQQSKTKRTQRLVDVFLVLFSFLRSSYNCIFIYLYLLSAERTEFVVEEERPEGQDTSQYVLHQMEALEAEQNHIDNRAGVVERKLRQLMETGSDKVEEERLIQEWFTLVNKKNALIRRQDHVQLLLEEQDLERRFELLTKELRDMMAIEESQKTQAHKHREQLLLQELVSLVNQRDELVHNIDAKERGAEEEDERLNRGLEQRRRKYAKEQKEKCLIQ</sequence>
<dbReference type="PANTHER" id="PTHR23167">
    <property type="entry name" value="CALPONIN HOMOLOGY DOMAIN-CONTAINING PROTEIN DDB_G0272472-RELATED"/>
    <property type="match status" value="1"/>
</dbReference>
<feature type="transmembrane region" description="Helical" evidence="6">
    <location>
        <begin position="686"/>
        <end position="710"/>
    </location>
</feature>
<dbReference type="InterPro" id="IPR050540">
    <property type="entry name" value="F-actin_Monoox_Mical"/>
</dbReference>
<feature type="region of interest" description="Disordered" evidence="5">
    <location>
        <begin position="307"/>
        <end position="326"/>
    </location>
</feature>
<dbReference type="Ensembl" id="ENSPFOT00000031394.1">
    <property type="protein sequence ID" value="ENSPFOP00000021279.1"/>
    <property type="gene ID" value="ENSPFOG00000024078.1"/>
</dbReference>
<dbReference type="EMBL" id="AYCK01012123">
    <property type="status" value="NOT_ANNOTATED_CDS"/>
    <property type="molecule type" value="Genomic_DNA"/>
</dbReference>
<dbReference type="Pfam" id="PF12130">
    <property type="entry name" value="bMERB_dom"/>
    <property type="match status" value="1"/>
</dbReference>
<dbReference type="PANTHER" id="PTHR23167:SF91">
    <property type="entry name" value="EH DOMAIN-BINDING PROTEIN 1-LIKE PROTEIN 1"/>
    <property type="match status" value="1"/>
</dbReference>
<keyword evidence="6" id="KW-1133">Transmembrane helix</keyword>
<evidence type="ECO:0000256" key="3">
    <source>
        <dbReference type="ARBA" id="ARBA00022753"/>
    </source>
</evidence>
<dbReference type="FunFam" id="1.10.418.10:FF:000023">
    <property type="entry name" value="EH domain-binding protein 1 isoform X1"/>
    <property type="match status" value="1"/>
</dbReference>
<dbReference type="GeneTree" id="ENSGT00940000161027"/>
<dbReference type="InterPro" id="IPR019448">
    <property type="entry name" value="NT-C2"/>
</dbReference>
<evidence type="ECO:0000256" key="2">
    <source>
        <dbReference type="ARBA" id="ARBA00022553"/>
    </source>
</evidence>
<dbReference type="PROSITE" id="PS51848">
    <property type="entry name" value="BMERB"/>
    <property type="match status" value="1"/>
</dbReference>
<evidence type="ECO:0000256" key="5">
    <source>
        <dbReference type="SAM" id="MobiDB-lite"/>
    </source>
</evidence>
<evidence type="ECO:0000259" key="7">
    <source>
        <dbReference type="PROSITE" id="PS50021"/>
    </source>
</evidence>
<dbReference type="Pfam" id="PF00307">
    <property type="entry name" value="CH"/>
    <property type="match status" value="1"/>
</dbReference>
<name>A0A096LQ38_POEFO</name>
<evidence type="ECO:0000313" key="10">
    <source>
        <dbReference type="Ensembl" id="ENSPFOP00000021279.1"/>
    </source>
</evidence>
<dbReference type="SMART" id="SM01203">
    <property type="entry name" value="DUF3585"/>
    <property type="match status" value="1"/>
</dbReference>
<feature type="region of interest" description="Disordered" evidence="5">
    <location>
        <begin position="561"/>
        <end position="614"/>
    </location>
</feature>
<evidence type="ECO:0000256" key="6">
    <source>
        <dbReference type="SAM" id="Phobius"/>
    </source>
</evidence>
<dbReference type="InterPro" id="IPR036872">
    <property type="entry name" value="CH_dom_sf"/>
</dbReference>
<dbReference type="GO" id="GO:0005768">
    <property type="term" value="C:endosome"/>
    <property type="evidence" value="ECO:0007669"/>
    <property type="project" value="UniProtKB-SubCell"/>
</dbReference>
<evidence type="ECO:0000259" key="9">
    <source>
        <dbReference type="PROSITE" id="PS51848"/>
    </source>
</evidence>
<dbReference type="PROSITE" id="PS50021">
    <property type="entry name" value="CH"/>
    <property type="match status" value="1"/>
</dbReference>
<dbReference type="Pfam" id="PF10358">
    <property type="entry name" value="NT-C2"/>
    <property type="match status" value="1"/>
</dbReference>
<dbReference type="SMART" id="SM00033">
    <property type="entry name" value="CH"/>
    <property type="match status" value="1"/>
</dbReference>
<evidence type="ECO:0008006" key="12">
    <source>
        <dbReference type="Google" id="ProtNLM"/>
    </source>
</evidence>
<evidence type="ECO:0000313" key="11">
    <source>
        <dbReference type="Proteomes" id="UP000028760"/>
    </source>
</evidence>
<keyword evidence="4" id="KW-0175">Coiled coil</keyword>
<keyword evidence="2" id="KW-0597">Phosphoprotein</keyword>
<reference evidence="11" key="1">
    <citation type="submission" date="2013-10" db="EMBL/GenBank/DDBJ databases">
        <authorList>
            <person name="Schartl M."/>
            <person name="Warren W."/>
        </authorList>
    </citation>
    <scope>NUCLEOTIDE SEQUENCE [LARGE SCALE GENOMIC DNA]</scope>
    <source>
        <strain evidence="11">female</strain>
    </source>
</reference>
<evidence type="ECO:0000259" key="8">
    <source>
        <dbReference type="PROSITE" id="PS51840"/>
    </source>
</evidence>
<dbReference type="Gene3D" id="1.10.418.10">
    <property type="entry name" value="Calponin-like domain"/>
    <property type="match status" value="1"/>
</dbReference>
<dbReference type="EMBL" id="AYCK01012124">
    <property type="status" value="NOT_ANNOTATED_CDS"/>
    <property type="molecule type" value="Genomic_DNA"/>
</dbReference>
<feature type="domain" description="Calponin-homology (CH)" evidence="7">
    <location>
        <begin position="406"/>
        <end position="511"/>
    </location>
</feature>
<keyword evidence="3" id="KW-0967">Endosome</keyword>
<dbReference type="SUPFAM" id="SSF47576">
    <property type="entry name" value="Calponin-homology domain, CH-domain"/>
    <property type="match status" value="1"/>
</dbReference>
<feature type="transmembrane region" description="Helical" evidence="6">
    <location>
        <begin position="647"/>
        <end position="665"/>
    </location>
</feature>
<dbReference type="InterPro" id="IPR001715">
    <property type="entry name" value="CH_dom"/>
</dbReference>
<dbReference type="AlphaFoldDB" id="A0A096LQ38"/>
<feature type="domain" description="BMERB" evidence="9">
    <location>
        <begin position="721"/>
        <end position="872"/>
    </location>
</feature>
<keyword evidence="6" id="KW-0812">Transmembrane</keyword>
<evidence type="ECO:0000256" key="1">
    <source>
        <dbReference type="ARBA" id="ARBA00004177"/>
    </source>
</evidence>
<feature type="domain" description="C2 NT-type" evidence="8">
    <location>
        <begin position="8"/>
        <end position="157"/>
    </location>
</feature>
<comment type="subcellular location">
    <subcellularLocation>
        <location evidence="1">Endosome</location>
    </subcellularLocation>
</comment>
<keyword evidence="6" id="KW-0472">Membrane</keyword>
<keyword evidence="11" id="KW-1185">Reference proteome</keyword>
<evidence type="ECO:0000256" key="4">
    <source>
        <dbReference type="ARBA" id="ARBA00023054"/>
    </source>
</evidence>
<proteinExistence type="predicted"/>
<protein>
    <recommendedName>
        <fullName evidence="12">EH domain binding protein 1 like 1</fullName>
    </recommendedName>
</protein>
<organism evidence="10 11">
    <name type="scientific">Poecilia formosa</name>
    <name type="common">Amazon molly</name>
    <name type="synonym">Limia formosa</name>
    <dbReference type="NCBI Taxonomy" id="48698"/>
    <lineage>
        <taxon>Eukaryota</taxon>
        <taxon>Metazoa</taxon>
        <taxon>Chordata</taxon>
        <taxon>Craniata</taxon>
        <taxon>Vertebrata</taxon>
        <taxon>Euteleostomi</taxon>
        <taxon>Actinopterygii</taxon>
        <taxon>Neopterygii</taxon>
        <taxon>Teleostei</taxon>
        <taxon>Neoteleostei</taxon>
        <taxon>Acanthomorphata</taxon>
        <taxon>Ovalentaria</taxon>
        <taxon>Atherinomorphae</taxon>
        <taxon>Cyprinodontiformes</taxon>
        <taxon>Poeciliidae</taxon>
        <taxon>Poeciliinae</taxon>
        <taxon>Poecilia</taxon>
    </lineage>
</organism>
<reference evidence="10" key="3">
    <citation type="submission" date="2025-09" db="UniProtKB">
        <authorList>
            <consortium name="Ensembl"/>
        </authorList>
    </citation>
    <scope>IDENTIFICATION</scope>
</reference>